<dbReference type="Pfam" id="PF24883">
    <property type="entry name" value="NPHP3_N"/>
    <property type="match status" value="1"/>
</dbReference>
<gene>
    <name evidence="4" type="ORF">CDEST_12992</name>
</gene>
<dbReference type="GO" id="GO:0016787">
    <property type="term" value="F:hydrolase activity"/>
    <property type="evidence" value="ECO:0007669"/>
    <property type="project" value="UniProtKB-KW"/>
</dbReference>
<keyword evidence="2" id="KW-0040">ANK repeat</keyword>
<dbReference type="Gene3D" id="3.40.50.300">
    <property type="entry name" value="P-loop containing nucleotide triphosphate hydrolases"/>
    <property type="match status" value="1"/>
</dbReference>
<dbReference type="PROSITE" id="PS50088">
    <property type="entry name" value="ANK_REPEAT"/>
    <property type="match status" value="4"/>
</dbReference>
<proteinExistence type="predicted"/>
<evidence type="ECO:0000256" key="2">
    <source>
        <dbReference type="PROSITE-ProRule" id="PRU00023"/>
    </source>
</evidence>
<dbReference type="InterPro" id="IPR036770">
    <property type="entry name" value="Ankyrin_rpt-contain_sf"/>
</dbReference>
<dbReference type="PANTHER" id="PTHR10039:SF16">
    <property type="entry name" value="GPI INOSITOL-DEACYLASE"/>
    <property type="match status" value="1"/>
</dbReference>
<sequence>MEGLGIAANVIAVVDLSAKIATICFQYSKDVKDAKKDIERVIRETTAFNKLANGVQDRLAGPHGATLSTSHILNGIFENAKIRLEELDEKLQPSRSRKAMRRFGVRALQWPFQSNDVEKALKDLARYTEAITLGLQIDSSQAISRIEDRTIQDRRREILSWLYPSQHMRADDVLQDILCRRHEGTGLWLHEFEPFCDWMKDDEPNVLWVTGLPGAGKSFLCAAMIEHLQTTFKAPDQMTVHFFCSFTGQDGATSDQFLRSAAAQFASQSARCLTIAMQKFDKKDGHPLRRQEYISLVESFICESSRVFIVVDGIDEIGDYRSEEKKSFVEILNQLLHRPARMSNTSPQPIKGKRKILITSREDSTVRSNIVEQSDSYVCDLESEYNNQLAADLRAFVFAELQRSLAARNLWLGSNDLLAEIESRISETAVTILQAELHIRFVSDRRNDRDKLDALKHLPNTLDETYERILALIVGMNPQRTAEVTHALQWLAVSAVPLTRKQLAEVVSIQPQDTRLDMSGICQPHDILAPISQLITHVIDHESLVSATQQHQVTEDATVQLRHLTVKNFLTGSAILNTSAKMFHSTEKESHAFAARACLQYLSFTDFSIDCEATDFSVQSLKERYSFLEYAANYWSKHLRLSGMSSEAKCIDQLKHLLLWFTDCHNDPARFNTWRSILKLSSGLERERFKRYLDRDHPEFEFYSSSPLSYSIAEGLDALVDKLLPYLEDVNQCFPDGNTCLFVAASANNIALVQRFLNMGADIDAPEDNKGLSPLHIAAEKGCDEMVAFLLEHGASPSVQSFSGSTPFYRAARNGSIECLRLLYDAGSEVDAKTWDLWTPLMEAVENNCSDAVKLLLDWGADAALTSKFGSTPLLLARELPYHMHVDKEIVEALLKKGLETGESCTSMDE</sequence>
<dbReference type="Pfam" id="PF12796">
    <property type="entry name" value="Ank_2"/>
    <property type="match status" value="2"/>
</dbReference>
<protein>
    <submittedName>
        <fullName evidence="4">AAA+ ATPase domain, P-loop containing nucleoside triphosphate hydrolase</fullName>
    </submittedName>
</protein>
<evidence type="ECO:0000259" key="3">
    <source>
        <dbReference type="Pfam" id="PF24883"/>
    </source>
</evidence>
<evidence type="ECO:0000256" key="1">
    <source>
        <dbReference type="ARBA" id="ARBA00022737"/>
    </source>
</evidence>
<feature type="repeat" description="ANK" evidence="2">
    <location>
        <begin position="836"/>
        <end position="868"/>
    </location>
</feature>
<evidence type="ECO:0000313" key="4">
    <source>
        <dbReference type="EMBL" id="WQF87978.1"/>
    </source>
</evidence>
<dbReference type="Gene3D" id="1.25.40.20">
    <property type="entry name" value="Ankyrin repeat-containing domain"/>
    <property type="match status" value="1"/>
</dbReference>
<dbReference type="RefSeq" id="XP_062785199.1">
    <property type="nucleotide sequence ID" value="XM_062929148.1"/>
</dbReference>
<accession>A0AAX4IXZ5</accession>
<feature type="repeat" description="ANK" evidence="2">
    <location>
        <begin position="736"/>
        <end position="768"/>
    </location>
</feature>
<organism evidence="4 5">
    <name type="scientific">Colletotrichum destructivum</name>
    <dbReference type="NCBI Taxonomy" id="34406"/>
    <lineage>
        <taxon>Eukaryota</taxon>
        <taxon>Fungi</taxon>
        <taxon>Dikarya</taxon>
        <taxon>Ascomycota</taxon>
        <taxon>Pezizomycotina</taxon>
        <taxon>Sordariomycetes</taxon>
        <taxon>Hypocreomycetidae</taxon>
        <taxon>Glomerellales</taxon>
        <taxon>Glomerellaceae</taxon>
        <taxon>Colletotrichum</taxon>
        <taxon>Colletotrichum destructivum species complex</taxon>
    </lineage>
</organism>
<dbReference type="PANTHER" id="PTHR10039">
    <property type="entry name" value="AMELOGENIN"/>
    <property type="match status" value="1"/>
</dbReference>
<dbReference type="KEGG" id="cdet:87949492"/>
<dbReference type="AlphaFoldDB" id="A0AAX4IXZ5"/>
<dbReference type="InterPro" id="IPR002110">
    <property type="entry name" value="Ankyrin_rpt"/>
</dbReference>
<evidence type="ECO:0000313" key="5">
    <source>
        <dbReference type="Proteomes" id="UP001322277"/>
    </source>
</evidence>
<dbReference type="PROSITE" id="PS50297">
    <property type="entry name" value="ANK_REP_REGION"/>
    <property type="match status" value="3"/>
</dbReference>
<keyword evidence="1" id="KW-0677">Repeat</keyword>
<dbReference type="Proteomes" id="UP001322277">
    <property type="component" value="Chromosome 8"/>
</dbReference>
<dbReference type="InterPro" id="IPR027417">
    <property type="entry name" value="P-loop_NTPase"/>
</dbReference>
<name>A0AAX4IXZ5_9PEZI</name>
<feature type="repeat" description="ANK" evidence="2">
    <location>
        <begin position="803"/>
        <end position="835"/>
    </location>
</feature>
<keyword evidence="5" id="KW-1185">Reference proteome</keyword>
<dbReference type="EMBL" id="CP137312">
    <property type="protein sequence ID" value="WQF87978.1"/>
    <property type="molecule type" value="Genomic_DNA"/>
</dbReference>
<dbReference type="SMART" id="SM00248">
    <property type="entry name" value="ANK"/>
    <property type="match status" value="6"/>
</dbReference>
<dbReference type="SUPFAM" id="SSF52540">
    <property type="entry name" value="P-loop containing nucleoside triphosphate hydrolases"/>
    <property type="match status" value="1"/>
</dbReference>
<dbReference type="GeneID" id="87949492"/>
<dbReference type="InterPro" id="IPR056884">
    <property type="entry name" value="NPHP3-like_N"/>
</dbReference>
<keyword evidence="4" id="KW-0378">Hydrolase</keyword>
<feature type="repeat" description="ANK" evidence="2">
    <location>
        <begin position="770"/>
        <end position="802"/>
    </location>
</feature>
<feature type="domain" description="Nephrocystin 3-like N-terminal" evidence="3">
    <location>
        <begin position="184"/>
        <end position="361"/>
    </location>
</feature>
<dbReference type="SUPFAM" id="SSF48403">
    <property type="entry name" value="Ankyrin repeat"/>
    <property type="match status" value="1"/>
</dbReference>
<reference evidence="5" key="1">
    <citation type="journal article" date="2023" name="bioRxiv">
        <title>Complete genome of the Medicago anthracnose fungus, Colletotrichum destructivum, reveals a mini-chromosome-like region within a core chromosome.</title>
        <authorList>
            <person name="Lapalu N."/>
            <person name="Simon A."/>
            <person name="Lu A."/>
            <person name="Plaumann P.-L."/>
            <person name="Amselem J."/>
            <person name="Pigne S."/>
            <person name="Auger A."/>
            <person name="Koch C."/>
            <person name="Dallery J.-F."/>
            <person name="O'Connell R.J."/>
        </authorList>
    </citation>
    <scope>NUCLEOTIDE SEQUENCE [LARGE SCALE GENOMIC DNA]</scope>
    <source>
        <strain evidence="5">CBS 520.97</strain>
    </source>
</reference>